<dbReference type="AlphaFoldDB" id="A0A4P7IED5"/>
<dbReference type="OrthoDB" id="3682986at2"/>
<keyword evidence="5" id="KW-0560">Oxidoreductase</keyword>
<evidence type="ECO:0000256" key="2">
    <source>
        <dbReference type="ARBA" id="ARBA00005466"/>
    </source>
</evidence>
<dbReference type="GO" id="GO:0071949">
    <property type="term" value="F:FAD binding"/>
    <property type="evidence" value="ECO:0007669"/>
    <property type="project" value="InterPro"/>
</dbReference>
<keyword evidence="8" id="KW-1185">Reference proteome</keyword>
<dbReference type="PANTHER" id="PTHR42973">
    <property type="entry name" value="BINDING OXIDOREDUCTASE, PUTATIVE (AFU_ORTHOLOGUE AFUA_1G17690)-RELATED"/>
    <property type="match status" value="1"/>
</dbReference>
<dbReference type="Pfam" id="PF01565">
    <property type="entry name" value="FAD_binding_4"/>
    <property type="match status" value="1"/>
</dbReference>
<evidence type="ECO:0000256" key="3">
    <source>
        <dbReference type="ARBA" id="ARBA00022630"/>
    </source>
</evidence>
<dbReference type="PROSITE" id="PS00862">
    <property type="entry name" value="OX2_COVAL_FAD"/>
    <property type="match status" value="1"/>
</dbReference>
<dbReference type="EMBL" id="CP038436">
    <property type="protein sequence ID" value="QBX55594.1"/>
    <property type="molecule type" value="Genomic_DNA"/>
</dbReference>
<dbReference type="GO" id="GO:0016491">
    <property type="term" value="F:oxidoreductase activity"/>
    <property type="evidence" value="ECO:0007669"/>
    <property type="project" value="UniProtKB-KW"/>
</dbReference>
<dbReference type="InterPro" id="IPR050416">
    <property type="entry name" value="FAD-linked_Oxidoreductase"/>
</dbReference>
<reference evidence="7 8" key="1">
    <citation type="submission" date="2019-03" db="EMBL/GenBank/DDBJ databases">
        <title>Three New Species of Nocardioides, Nocardioides euryhalodurans sp. nov., Nocardioides seonyuensis sp. nov. and Nocardioides eburneoflavus sp. nov. Iolated from Soil.</title>
        <authorList>
            <person name="Roh S.G."/>
            <person name="Lee C."/>
            <person name="Kim M.-K."/>
            <person name="Kim S.B."/>
        </authorList>
    </citation>
    <scope>NUCLEOTIDE SEQUENCE [LARGE SCALE GENOMIC DNA]</scope>
    <source>
        <strain evidence="7 8">MMS17-SY207-3</strain>
    </source>
</reference>
<keyword evidence="3" id="KW-0285">Flavoprotein</keyword>
<dbReference type="PANTHER" id="PTHR42973:SF39">
    <property type="entry name" value="FAD-BINDING PCMH-TYPE DOMAIN-CONTAINING PROTEIN"/>
    <property type="match status" value="1"/>
</dbReference>
<comment type="similarity">
    <text evidence="2">Belongs to the oxygen-dependent FAD-linked oxidoreductase family.</text>
</comment>
<evidence type="ECO:0000313" key="8">
    <source>
        <dbReference type="Proteomes" id="UP000294853"/>
    </source>
</evidence>
<dbReference type="Gene3D" id="3.30.43.10">
    <property type="entry name" value="Uridine Diphospho-n-acetylenolpyruvylglucosamine Reductase, domain 2"/>
    <property type="match status" value="1"/>
</dbReference>
<dbReference type="InterPro" id="IPR006093">
    <property type="entry name" value="Oxy_OxRdtase_FAD_BS"/>
</dbReference>
<proteinExistence type="inferred from homology"/>
<evidence type="ECO:0000256" key="5">
    <source>
        <dbReference type="ARBA" id="ARBA00023002"/>
    </source>
</evidence>
<sequence length="473" mass="50589">MTVLDIPTTEALAGDFSGELITPDHPSYDDQRRIWNGEIDRRPALLARCEGARDVAAALRWARDHDLAVSVRGGGHGIAGHSLVDDGVVLDLSGMRGAVVDPGARTVSAQGGALNAHVDRESQAFGLAMTSGYISHTGIAGLTLGGGIGHLMRKMGLAIDALRSCQVVTAEGEIVRASESENADLFWGLRGGGGNFGVVTDFTFELQPLGPTILAGLVAWPAEQAPTVLAFLRDFMADAPDEVGLMANLRLAPALPLFPENLHGKPIIGLVATYAGPVEEGERVLAPVRALGTPVLDTIAAKPYAAHQKFLDPAVPHGRHYYWKSHRLGPLTAEVIDTIGEHLATISSPLSTVPIFSFGGAMSRVAEDATAFPHRDASHDINIMASWLPEQAGEADRHRAWVRGFFDALAPHSRGVYVNFTSDDAQTRVQEAYSATQWDRLRALKTTWDPDNVFRGNANIPPLAGDLTVPRAR</sequence>
<evidence type="ECO:0000313" key="7">
    <source>
        <dbReference type="EMBL" id="QBX55594.1"/>
    </source>
</evidence>
<dbReference type="KEGG" id="nsn:EXE58_09100"/>
<keyword evidence="4" id="KW-0274">FAD</keyword>
<comment type="cofactor">
    <cofactor evidence="1">
        <name>FAD</name>
        <dbReference type="ChEBI" id="CHEBI:57692"/>
    </cofactor>
</comment>
<dbReference type="SUPFAM" id="SSF55103">
    <property type="entry name" value="FAD-linked oxidases, C-terminal domain"/>
    <property type="match status" value="1"/>
</dbReference>
<evidence type="ECO:0000256" key="4">
    <source>
        <dbReference type="ARBA" id="ARBA00022827"/>
    </source>
</evidence>
<dbReference type="InterPro" id="IPR012951">
    <property type="entry name" value="BBE"/>
</dbReference>
<dbReference type="RefSeq" id="WP_135267585.1">
    <property type="nucleotide sequence ID" value="NZ_CP038436.1"/>
</dbReference>
<accession>A0A4P7IED5</accession>
<dbReference type="InterPro" id="IPR016164">
    <property type="entry name" value="FAD-linked_Oxase-like_C"/>
</dbReference>
<dbReference type="InterPro" id="IPR036318">
    <property type="entry name" value="FAD-bd_PCMH-like_sf"/>
</dbReference>
<dbReference type="Gene3D" id="3.40.462.20">
    <property type="match status" value="1"/>
</dbReference>
<name>A0A4P7IED5_9ACTN</name>
<dbReference type="InterPro" id="IPR006094">
    <property type="entry name" value="Oxid_FAD_bind_N"/>
</dbReference>
<dbReference type="PROSITE" id="PS51387">
    <property type="entry name" value="FAD_PCMH"/>
    <property type="match status" value="1"/>
</dbReference>
<evidence type="ECO:0000259" key="6">
    <source>
        <dbReference type="PROSITE" id="PS51387"/>
    </source>
</evidence>
<dbReference type="Gene3D" id="3.30.465.10">
    <property type="match status" value="1"/>
</dbReference>
<dbReference type="InterPro" id="IPR016166">
    <property type="entry name" value="FAD-bd_PCMH"/>
</dbReference>
<dbReference type="Pfam" id="PF08031">
    <property type="entry name" value="BBE"/>
    <property type="match status" value="1"/>
</dbReference>
<evidence type="ECO:0000256" key="1">
    <source>
        <dbReference type="ARBA" id="ARBA00001974"/>
    </source>
</evidence>
<organism evidence="7 8">
    <name type="scientific">Nocardioides seonyuensis</name>
    <dbReference type="NCBI Taxonomy" id="2518371"/>
    <lineage>
        <taxon>Bacteria</taxon>
        <taxon>Bacillati</taxon>
        <taxon>Actinomycetota</taxon>
        <taxon>Actinomycetes</taxon>
        <taxon>Propionibacteriales</taxon>
        <taxon>Nocardioidaceae</taxon>
        <taxon>Nocardioides</taxon>
    </lineage>
</organism>
<gene>
    <name evidence="7" type="ORF">EXE58_09100</name>
</gene>
<protein>
    <submittedName>
        <fullName evidence="7">FAD-binding oxidoreductase</fullName>
    </submittedName>
</protein>
<dbReference type="Proteomes" id="UP000294853">
    <property type="component" value="Chromosome"/>
</dbReference>
<feature type="domain" description="FAD-binding PCMH-type" evidence="6">
    <location>
        <begin position="39"/>
        <end position="209"/>
    </location>
</feature>
<dbReference type="InterPro" id="IPR016169">
    <property type="entry name" value="FAD-bd_PCMH_sub2"/>
</dbReference>
<dbReference type="SUPFAM" id="SSF56176">
    <property type="entry name" value="FAD-binding/transporter-associated domain-like"/>
    <property type="match status" value="1"/>
</dbReference>
<dbReference type="InterPro" id="IPR016167">
    <property type="entry name" value="FAD-bd_PCMH_sub1"/>
</dbReference>